<dbReference type="RefSeq" id="WP_091546312.1">
    <property type="nucleotide sequence ID" value="NZ_FMUS01000028.1"/>
</dbReference>
<dbReference type="InterPro" id="IPR029063">
    <property type="entry name" value="SAM-dependent_MTases_sf"/>
</dbReference>
<dbReference type="OrthoDB" id="9792989at2"/>
<dbReference type="EMBL" id="FMUS01000028">
    <property type="protein sequence ID" value="SCZ01440.1"/>
    <property type="molecule type" value="Genomic_DNA"/>
</dbReference>
<accession>A0A1G5KMX8</accession>
<dbReference type="GO" id="GO:0008168">
    <property type="term" value="F:methyltransferase activity"/>
    <property type="evidence" value="ECO:0007669"/>
    <property type="project" value="UniProtKB-KW"/>
</dbReference>
<dbReference type="Proteomes" id="UP000198636">
    <property type="component" value="Unassembled WGS sequence"/>
</dbReference>
<dbReference type="STRING" id="1120976.SAMN03080606_03590"/>
<gene>
    <name evidence="1" type="ORF">SAMN03080606_03590</name>
</gene>
<organism evidence="1 2">
    <name type="scientific">Alkaliphilus peptidifermentans DSM 18978</name>
    <dbReference type="NCBI Taxonomy" id="1120976"/>
    <lineage>
        <taxon>Bacteria</taxon>
        <taxon>Bacillati</taxon>
        <taxon>Bacillota</taxon>
        <taxon>Clostridia</taxon>
        <taxon>Peptostreptococcales</taxon>
        <taxon>Natronincolaceae</taxon>
        <taxon>Alkaliphilus</taxon>
    </lineage>
</organism>
<keyword evidence="1" id="KW-0489">Methyltransferase</keyword>
<protein>
    <submittedName>
        <fullName evidence="1">Putative rRNA methylase</fullName>
    </submittedName>
</protein>
<evidence type="ECO:0000313" key="2">
    <source>
        <dbReference type="Proteomes" id="UP000198636"/>
    </source>
</evidence>
<keyword evidence="2" id="KW-1185">Reference proteome</keyword>
<sequence length="192" mass="21467">MDKLIVSRATAFVHTILKEKIKPGNVVVDATMGNGNDTIFLAESVGNSGKVYSFDIQEKAMEATSKKLREFHAENLKQVFLIRDSHENMGIHINEKIDAAVFNLGYLPGGDRRIVTQPNSTIKAIEYVLENLNPMGVLSVMIYYGHDGGLEEKNTVLEHLTTLDNKKYSVLQCGYINKDKNPPIIVFVEKIN</sequence>
<reference evidence="1 2" key="1">
    <citation type="submission" date="2016-10" db="EMBL/GenBank/DDBJ databases">
        <authorList>
            <person name="de Groot N.N."/>
        </authorList>
    </citation>
    <scope>NUCLEOTIDE SEQUENCE [LARGE SCALE GENOMIC DNA]</scope>
    <source>
        <strain evidence="1 2">DSM 18978</strain>
    </source>
</reference>
<dbReference type="GO" id="GO:0032259">
    <property type="term" value="P:methylation"/>
    <property type="evidence" value="ECO:0007669"/>
    <property type="project" value="UniProtKB-KW"/>
</dbReference>
<dbReference type="PANTHER" id="PTHR35276">
    <property type="entry name" value="S-ADENOSYL-L-METHIONINE-DEPENDENT METHYLTRANSFERASES SUPERFAMILY PROTEIN"/>
    <property type="match status" value="1"/>
</dbReference>
<dbReference type="InterPro" id="IPR010719">
    <property type="entry name" value="MnmM_MeTrfase"/>
</dbReference>
<keyword evidence="1" id="KW-0808">Transferase</keyword>
<dbReference type="PANTHER" id="PTHR35276:SF1">
    <property type="entry name" value="TRNA (MNM(5)S(2)U34)-METHYLTRANSFERASE, CHLOROPLASTIC"/>
    <property type="match status" value="1"/>
</dbReference>
<evidence type="ECO:0000313" key="1">
    <source>
        <dbReference type="EMBL" id="SCZ01440.1"/>
    </source>
</evidence>
<dbReference type="Gene3D" id="3.40.50.150">
    <property type="entry name" value="Vaccinia Virus protein VP39"/>
    <property type="match status" value="1"/>
</dbReference>
<dbReference type="SUPFAM" id="SSF53335">
    <property type="entry name" value="S-adenosyl-L-methionine-dependent methyltransferases"/>
    <property type="match status" value="1"/>
</dbReference>
<dbReference type="Pfam" id="PF06962">
    <property type="entry name" value="rRNA_methylase"/>
    <property type="match status" value="1"/>
</dbReference>
<proteinExistence type="predicted"/>
<name>A0A1G5KMX8_9FIRM</name>
<dbReference type="AlphaFoldDB" id="A0A1G5KMX8"/>